<dbReference type="GO" id="GO:0016787">
    <property type="term" value="F:hydrolase activity"/>
    <property type="evidence" value="ECO:0007669"/>
    <property type="project" value="UniProtKB-KW"/>
</dbReference>
<evidence type="ECO:0000259" key="5">
    <source>
        <dbReference type="Pfam" id="PF13086"/>
    </source>
</evidence>
<keyword evidence="1" id="KW-0547">Nucleotide-binding</keyword>
<evidence type="ECO:0000313" key="9">
    <source>
        <dbReference type="Proteomes" id="UP001085076"/>
    </source>
</evidence>
<dbReference type="InterPro" id="IPR045529">
    <property type="entry name" value="DUF6469"/>
</dbReference>
<evidence type="ECO:0000256" key="4">
    <source>
        <dbReference type="ARBA" id="ARBA00022840"/>
    </source>
</evidence>
<dbReference type="GO" id="GO:0004386">
    <property type="term" value="F:helicase activity"/>
    <property type="evidence" value="ECO:0007669"/>
    <property type="project" value="UniProtKB-KW"/>
</dbReference>
<comment type="caution">
    <text evidence="8">The sequence shown here is derived from an EMBL/GenBank/DDBJ whole genome shotgun (WGS) entry which is preliminary data.</text>
</comment>
<dbReference type="InterPro" id="IPR041677">
    <property type="entry name" value="DNA2/NAM7_AAA_11"/>
</dbReference>
<proteinExistence type="predicted"/>
<evidence type="ECO:0000259" key="6">
    <source>
        <dbReference type="Pfam" id="PF13087"/>
    </source>
</evidence>
<dbReference type="Pfam" id="PF13086">
    <property type="entry name" value="AAA_11"/>
    <property type="match status" value="1"/>
</dbReference>
<reference evidence="8" key="2">
    <citation type="journal article" date="2022" name="Hortic Res">
        <title>The genome of Dioscorea zingiberensis sheds light on the biosynthesis, origin and evolution of the medicinally important diosgenin saponins.</title>
        <authorList>
            <person name="Li Y."/>
            <person name="Tan C."/>
            <person name="Li Z."/>
            <person name="Guo J."/>
            <person name="Li S."/>
            <person name="Chen X."/>
            <person name="Wang C."/>
            <person name="Dai X."/>
            <person name="Yang H."/>
            <person name="Song W."/>
            <person name="Hou L."/>
            <person name="Xu J."/>
            <person name="Tong Z."/>
            <person name="Xu A."/>
            <person name="Yuan X."/>
            <person name="Wang W."/>
            <person name="Yang Q."/>
            <person name="Chen L."/>
            <person name="Sun Z."/>
            <person name="Wang K."/>
            <person name="Pan B."/>
            <person name="Chen J."/>
            <person name="Bao Y."/>
            <person name="Liu F."/>
            <person name="Qi X."/>
            <person name="Gang D.R."/>
            <person name="Wen J."/>
            <person name="Li J."/>
        </authorList>
    </citation>
    <scope>NUCLEOTIDE SEQUENCE</scope>
    <source>
        <strain evidence="8">Dzin_1.0</strain>
    </source>
</reference>
<dbReference type="AlphaFoldDB" id="A0A9D5C9Y6"/>
<evidence type="ECO:0000256" key="1">
    <source>
        <dbReference type="ARBA" id="ARBA00022741"/>
    </source>
</evidence>
<feature type="domain" description="DNA2/NAM7 helicase helicase" evidence="5">
    <location>
        <begin position="302"/>
        <end position="655"/>
    </location>
</feature>
<dbReference type="Pfam" id="PF20073">
    <property type="entry name" value="DUF6469"/>
    <property type="match status" value="1"/>
</dbReference>
<dbReference type="InterPro" id="IPR041679">
    <property type="entry name" value="DNA2/NAM7-like_C"/>
</dbReference>
<feature type="domain" description="DUF6469" evidence="7">
    <location>
        <begin position="130"/>
        <end position="258"/>
    </location>
</feature>
<evidence type="ECO:0000313" key="8">
    <source>
        <dbReference type="EMBL" id="KAJ0968900.1"/>
    </source>
</evidence>
<sequence length="990" mass="111875">MPCWETACIQLHAWELRKLIPFSKSEVNALLPYRLRPRKQPVELLELEIIVRERMGTKQRNIEGNGDLVDLIFSWSLDDIFNEDLFKGKVVRITETFACMNSYLSSYTFPLLEEVRADMASCLKAIGKSPFTNIVELDKINPKEQRIFRITIRRLNASIAGKKEVYEPKRGDIFVLTDTRPKHISDLIRNGRTYRIAIVSKGGEDDDEMLPDNYIISVSKSIEDDDKYCKIVDGKIALFAVYLFDVASYGRIWKAIDTEMSTKRNLLLVKEIFNTKSSVFKSGEGPKAEIARDMRETLLSFNLNESQNNAVLSCVSAAQCREKCSIDLIWGPPGTGKTKTTGALLWMLKEMKCRTLTCAPTNTAVKEVALRYLKLFQENATGDGTHQLGDVLLFGNKDRMNITDDLCDVFLDNRVKQLIQWFAQKTGWRHRMNSMVDFFVDCLSLYQSHVKASQELITLLVFVRRKFGVDSKSLSECLKTLRMHLPSASFSEESSRDIVLLLDLLQEFDKLLRKDVTCKDLEEVFKSAYKDEDENIGKSSYGVNNNSKTSRLRKCRARCSQVLRRLEAGLEIPSTCSRKGIEEFCLRSALLVFCTASSSSKLYSVENMRPLDALVIDEAAQLKECESLIPLQLFSVRHAILIGDECQLPALVKSKVSENALFGRSLFQRLSSLGCKKQLLNVQYRMHPSINRFPNANFYNNKILDGPNVIDKKHTRCFLPGPMFCPYSFINIEYGEETADDLGHSKKNLVEVAVISNIISRLFNECGRTMQRLRVGIICPYTAQVVAIQQKLGKSYDQHGSFSVRVNSVDGFQGSEEDIIIFSAVRSNTAGSVGFLSNVQRTNVALTRARHCLWILGNAPTLTSSGTIWAKLVRDAKNRGCFFNANEDGGVRDTIIKQCNEFGHVDDVLNMDSLHISSWRKEKPGGSSRSKSHSNSVCLKSLENKEENQELSNRFVQLSLGDTSKAPKSDTSNVILSSFASQIYRLFIKS</sequence>
<dbReference type="InterPro" id="IPR045055">
    <property type="entry name" value="DNA2/NAM7-like"/>
</dbReference>
<dbReference type="Pfam" id="PF13087">
    <property type="entry name" value="AAA_12"/>
    <property type="match status" value="1"/>
</dbReference>
<dbReference type="SUPFAM" id="SSF52540">
    <property type="entry name" value="P-loop containing nucleoside triphosphate hydrolases"/>
    <property type="match status" value="1"/>
</dbReference>
<keyword evidence="4" id="KW-0067">ATP-binding</keyword>
<dbReference type="OrthoDB" id="6513042at2759"/>
<dbReference type="FunFam" id="3.40.50.300:FF:000326">
    <property type="entry name" value="P-loop containing nucleoside triphosphate hydrolase"/>
    <property type="match status" value="1"/>
</dbReference>
<dbReference type="PANTHER" id="PTHR10887:SF515">
    <property type="entry name" value="P-LOOP CONTAINING NUCLEOSIDE TRIPHOSPHATE HYDROLASES SUPERFAMILY PROTEIN"/>
    <property type="match status" value="1"/>
</dbReference>
<dbReference type="GO" id="GO:0005524">
    <property type="term" value="F:ATP binding"/>
    <property type="evidence" value="ECO:0007669"/>
    <property type="project" value="UniProtKB-KW"/>
</dbReference>
<keyword evidence="9" id="KW-1185">Reference proteome</keyword>
<evidence type="ECO:0000256" key="3">
    <source>
        <dbReference type="ARBA" id="ARBA00022806"/>
    </source>
</evidence>
<evidence type="ECO:0000259" key="7">
    <source>
        <dbReference type="Pfam" id="PF20073"/>
    </source>
</evidence>
<dbReference type="GO" id="GO:0005694">
    <property type="term" value="C:chromosome"/>
    <property type="evidence" value="ECO:0007669"/>
    <property type="project" value="UniProtKB-ARBA"/>
</dbReference>
<feature type="domain" description="DNA2/NAM7 helicase-like C-terminal" evidence="6">
    <location>
        <begin position="663"/>
        <end position="859"/>
    </location>
</feature>
<gene>
    <name evidence="8" type="ORF">J5N97_021777</name>
</gene>
<keyword evidence="3" id="KW-0347">Helicase</keyword>
<dbReference type="InterPro" id="IPR027417">
    <property type="entry name" value="P-loop_NTPase"/>
</dbReference>
<dbReference type="Gene3D" id="3.40.50.300">
    <property type="entry name" value="P-loop containing nucleotide triphosphate hydrolases"/>
    <property type="match status" value="2"/>
</dbReference>
<organism evidence="8 9">
    <name type="scientific">Dioscorea zingiberensis</name>
    <dbReference type="NCBI Taxonomy" id="325984"/>
    <lineage>
        <taxon>Eukaryota</taxon>
        <taxon>Viridiplantae</taxon>
        <taxon>Streptophyta</taxon>
        <taxon>Embryophyta</taxon>
        <taxon>Tracheophyta</taxon>
        <taxon>Spermatophyta</taxon>
        <taxon>Magnoliopsida</taxon>
        <taxon>Liliopsida</taxon>
        <taxon>Dioscoreales</taxon>
        <taxon>Dioscoreaceae</taxon>
        <taxon>Dioscorea</taxon>
    </lineage>
</organism>
<evidence type="ECO:0000256" key="2">
    <source>
        <dbReference type="ARBA" id="ARBA00022801"/>
    </source>
</evidence>
<dbReference type="EMBL" id="JAGGNH010000006">
    <property type="protein sequence ID" value="KAJ0968900.1"/>
    <property type="molecule type" value="Genomic_DNA"/>
</dbReference>
<protein>
    <recommendedName>
        <fullName evidence="10">Helicase MAGATAMA 3</fullName>
    </recommendedName>
</protein>
<keyword evidence="2" id="KW-0378">Hydrolase</keyword>
<dbReference type="InterPro" id="IPR047187">
    <property type="entry name" value="SF1_C_Upf1"/>
</dbReference>
<dbReference type="CDD" id="cd18808">
    <property type="entry name" value="SF1_C_Upf1"/>
    <property type="match status" value="1"/>
</dbReference>
<dbReference type="PANTHER" id="PTHR10887">
    <property type="entry name" value="DNA2/NAM7 HELICASE FAMILY"/>
    <property type="match status" value="1"/>
</dbReference>
<accession>A0A9D5C9Y6</accession>
<evidence type="ECO:0008006" key="10">
    <source>
        <dbReference type="Google" id="ProtNLM"/>
    </source>
</evidence>
<dbReference type="Proteomes" id="UP001085076">
    <property type="component" value="Miscellaneous, Linkage group lg06"/>
</dbReference>
<reference evidence="8" key="1">
    <citation type="submission" date="2021-03" db="EMBL/GenBank/DDBJ databases">
        <authorList>
            <person name="Li Z."/>
            <person name="Yang C."/>
        </authorList>
    </citation>
    <scope>NUCLEOTIDE SEQUENCE</scope>
    <source>
        <strain evidence="8">Dzin_1.0</strain>
        <tissue evidence="8">Leaf</tissue>
    </source>
</reference>
<name>A0A9D5C9Y6_9LILI</name>